<evidence type="ECO:0000256" key="2">
    <source>
        <dbReference type="ARBA" id="ARBA00022801"/>
    </source>
</evidence>
<dbReference type="Gene3D" id="3.40.50.1820">
    <property type="entry name" value="alpha/beta hydrolase"/>
    <property type="match status" value="1"/>
</dbReference>
<organism evidence="5 6">
    <name type="scientific">Martelella alba</name>
    <dbReference type="NCBI Taxonomy" id="2590451"/>
    <lineage>
        <taxon>Bacteria</taxon>
        <taxon>Pseudomonadati</taxon>
        <taxon>Pseudomonadota</taxon>
        <taxon>Alphaproteobacteria</taxon>
        <taxon>Hyphomicrobiales</taxon>
        <taxon>Aurantimonadaceae</taxon>
        <taxon>Martelella</taxon>
    </lineage>
</organism>
<keyword evidence="6" id="KW-1185">Reference proteome</keyword>
<dbReference type="PROSITE" id="PS01173">
    <property type="entry name" value="LIPASE_GDXG_HIS"/>
    <property type="match status" value="1"/>
</dbReference>
<dbReference type="AlphaFoldDB" id="A0A506U814"/>
<dbReference type="PANTHER" id="PTHR23025:SF4">
    <property type="entry name" value="ALPHA_BETA HYDROLASE FOLD-3 DOMAIN-CONTAINING PROTEIN"/>
    <property type="match status" value="1"/>
</dbReference>
<evidence type="ECO:0000313" key="6">
    <source>
        <dbReference type="Proteomes" id="UP000318801"/>
    </source>
</evidence>
<evidence type="ECO:0000256" key="3">
    <source>
        <dbReference type="PROSITE-ProRule" id="PRU10038"/>
    </source>
</evidence>
<sequence>MSGGAGQIKAERTRFRASPEDRLLTPDMAEILERLAREDRGLADPTTIAPAEGRALAEATNRRWNRDLPAIRQSWDFTLDVPHSRSLNCRLITPSETASGLIVFVHGGGWAFCSMDTHEYAARLLALSADAHVLTFDYRLAPEHPFPTGLNDCVAVFQAVLSGQGHFAGINRPLALAGDSAGANLALATMLSQNENGAALPDCGLLFYGVYNDDFCSPSYRDCENGPGLTRAKMMRYWDFYTPDRAQRDNPLVSPFKADDRALAALPPLFINAAAIDPLRSDSEMLAERLVALGRRDIYRLHGGVVHGFMQMGSVLAEARSAAEEAAKAFREFTGTEETT</sequence>
<accession>A0A506U814</accession>
<dbReference type="InterPro" id="IPR029058">
    <property type="entry name" value="AB_hydrolase_fold"/>
</dbReference>
<dbReference type="InterPro" id="IPR033140">
    <property type="entry name" value="Lipase_GDXG_put_SER_AS"/>
</dbReference>
<dbReference type="GO" id="GO:0004806">
    <property type="term" value="F:triacylglycerol lipase activity"/>
    <property type="evidence" value="ECO:0007669"/>
    <property type="project" value="TreeGrafter"/>
</dbReference>
<evidence type="ECO:0000313" key="5">
    <source>
        <dbReference type="EMBL" id="TPW30030.1"/>
    </source>
</evidence>
<dbReference type="PROSITE" id="PS01174">
    <property type="entry name" value="LIPASE_GDXG_SER"/>
    <property type="match status" value="1"/>
</dbReference>
<feature type="domain" description="Alpha/beta hydrolase fold-3" evidence="4">
    <location>
        <begin position="102"/>
        <end position="310"/>
    </location>
</feature>
<comment type="similarity">
    <text evidence="1">Belongs to the 'GDXG' lipolytic enzyme family.</text>
</comment>
<name>A0A506U814_9HYPH</name>
<evidence type="ECO:0000256" key="1">
    <source>
        <dbReference type="ARBA" id="ARBA00010515"/>
    </source>
</evidence>
<comment type="caution">
    <text evidence="5">The sequence shown here is derived from an EMBL/GenBank/DDBJ whole genome shotgun (WGS) entry which is preliminary data.</text>
</comment>
<proteinExistence type="inferred from homology"/>
<dbReference type="EMBL" id="VHLG01000007">
    <property type="protein sequence ID" value="TPW30030.1"/>
    <property type="molecule type" value="Genomic_DNA"/>
</dbReference>
<dbReference type="GO" id="GO:0004771">
    <property type="term" value="F:sterol ester esterase activity"/>
    <property type="evidence" value="ECO:0007669"/>
    <property type="project" value="TreeGrafter"/>
</dbReference>
<protein>
    <submittedName>
        <fullName evidence="5">Alpha/beta hydrolase</fullName>
    </submittedName>
</protein>
<dbReference type="PANTHER" id="PTHR23025">
    <property type="entry name" value="TRIACYLGLYCEROL LIPASE"/>
    <property type="match status" value="1"/>
</dbReference>
<evidence type="ECO:0000259" key="4">
    <source>
        <dbReference type="Pfam" id="PF07859"/>
    </source>
</evidence>
<dbReference type="InterPro" id="IPR002168">
    <property type="entry name" value="Lipase_GDXG_HIS_AS"/>
</dbReference>
<dbReference type="GO" id="GO:0019433">
    <property type="term" value="P:triglyceride catabolic process"/>
    <property type="evidence" value="ECO:0007669"/>
    <property type="project" value="TreeGrafter"/>
</dbReference>
<reference evidence="5 6" key="1">
    <citation type="submission" date="2019-06" db="EMBL/GenBank/DDBJ databases">
        <authorList>
            <person name="Li M."/>
        </authorList>
    </citation>
    <scope>NUCLEOTIDE SEQUENCE [LARGE SCALE GENOMIC DNA]</scope>
    <source>
        <strain evidence="5 6">BGMRC2036</strain>
    </source>
</reference>
<dbReference type="InterPro" id="IPR013094">
    <property type="entry name" value="AB_hydrolase_3"/>
</dbReference>
<feature type="active site" evidence="3">
    <location>
        <position position="180"/>
    </location>
</feature>
<dbReference type="Pfam" id="PF07859">
    <property type="entry name" value="Abhydrolase_3"/>
    <property type="match status" value="1"/>
</dbReference>
<dbReference type="GO" id="GO:0005829">
    <property type="term" value="C:cytosol"/>
    <property type="evidence" value="ECO:0007669"/>
    <property type="project" value="TreeGrafter"/>
</dbReference>
<dbReference type="OrthoDB" id="9806180at2"/>
<gene>
    <name evidence="5" type="ORF">FJU08_11905</name>
</gene>
<dbReference type="SUPFAM" id="SSF53474">
    <property type="entry name" value="alpha/beta-Hydrolases"/>
    <property type="match status" value="1"/>
</dbReference>
<dbReference type="Proteomes" id="UP000318801">
    <property type="component" value="Unassembled WGS sequence"/>
</dbReference>
<keyword evidence="2 5" id="KW-0378">Hydrolase</keyword>